<organism evidence="2 3">
    <name type="scientific">Tetrahymena thermophila (strain SB210)</name>
    <dbReference type="NCBI Taxonomy" id="312017"/>
    <lineage>
        <taxon>Eukaryota</taxon>
        <taxon>Sar</taxon>
        <taxon>Alveolata</taxon>
        <taxon>Ciliophora</taxon>
        <taxon>Intramacronucleata</taxon>
        <taxon>Oligohymenophorea</taxon>
        <taxon>Hymenostomatida</taxon>
        <taxon>Tetrahymenina</taxon>
        <taxon>Tetrahymenidae</taxon>
        <taxon>Tetrahymena</taxon>
    </lineage>
</organism>
<dbReference type="OrthoDB" id="304072at2759"/>
<feature type="domain" description="EGF-like" evidence="1">
    <location>
        <begin position="528"/>
        <end position="558"/>
    </location>
</feature>
<dbReference type="InterPro" id="IPR051514">
    <property type="entry name" value="R-spondin"/>
</dbReference>
<dbReference type="eggNOG" id="KOG3525">
    <property type="taxonomic scope" value="Eukaryota"/>
</dbReference>
<protein>
    <recommendedName>
        <fullName evidence="1">EGF-like domain-containing protein</fullName>
    </recommendedName>
</protein>
<evidence type="ECO:0000313" key="2">
    <source>
        <dbReference type="EMBL" id="EAR93475.2"/>
    </source>
</evidence>
<reference evidence="3" key="1">
    <citation type="journal article" date="2006" name="PLoS Biol.">
        <title>Macronuclear genome sequence of the ciliate Tetrahymena thermophila, a model eukaryote.</title>
        <authorList>
            <person name="Eisen J.A."/>
            <person name="Coyne R.S."/>
            <person name="Wu M."/>
            <person name="Wu D."/>
            <person name="Thiagarajan M."/>
            <person name="Wortman J.R."/>
            <person name="Badger J.H."/>
            <person name="Ren Q."/>
            <person name="Amedeo P."/>
            <person name="Jones K.M."/>
            <person name="Tallon L.J."/>
            <person name="Delcher A.L."/>
            <person name="Salzberg S.L."/>
            <person name="Silva J.C."/>
            <person name="Haas B.J."/>
            <person name="Majoros W.H."/>
            <person name="Farzad M."/>
            <person name="Carlton J.M."/>
            <person name="Smith R.K. Jr."/>
            <person name="Garg J."/>
            <person name="Pearlman R.E."/>
            <person name="Karrer K.M."/>
            <person name="Sun L."/>
            <person name="Manning G."/>
            <person name="Elde N.C."/>
            <person name="Turkewitz A.P."/>
            <person name="Asai D.J."/>
            <person name="Wilkes D.E."/>
            <person name="Wang Y."/>
            <person name="Cai H."/>
            <person name="Collins K."/>
            <person name="Stewart B.A."/>
            <person name="Lee S.R."/>
            <person name="Wilamowska K."/>
            <person name="Weinberg Z."/>
            <person name="Ruzzo W.L."/>
            <person name="Wloga D."/>
            <person name="Gaertig J."/>
            <person name="Frankel J."/>
            <person name="Tsao C.-C."/>
            <person name="Gorovsky M.A."/>
            <person name="Keeling P.J."/>
            <person name="Waller R.F."/>
            <person name="Patron N.J."/>
            <person name="Cherry J.M."/>
            <person name="Stover N.A."/>
            <person name="Krieger C.J."/>
            <person name="del Toro C."/>
            <person name="Ryder H.F."/>
            <person name="Williamson S.C."/>
            <person name="Barbeau R.A."/>
            <person name="Hamilton E.P."/>
            <person name="Orias E."/>
        </authorList>
    </citation>
    <scope>NUCLEOTIDE SEQUENCE [LARGE SCALE GENOMIC DNA]</scope>
    <source>
        <strain evidence="3">SB210</strain>
    </source>
</reference>
<proteinExistence type="predicted"/>
<dbReference type="GeneID" id="7825574"/>
<dbReference type="RefSeq" id="XP_001013720.2">
    <property type="nucleotide sequence ID" value="XM_001013720.2"/>
</dbReference>
<name>Q23AL7_TETTS</name>
<dbReference type="InParanoid" id="Q23AL7"/>
<dbReference type="InterPro" id="IPR009030">
    <property type="entry name" value="Growth_fac_rcpt_cys_sf"/>
</dbReference>
<evidence type="ECO:0000313" key="3">
    <source>
        <dbReference type="Proteomes" id="UP000009168"/>
    </source>
</evidence>
<dbReference type="PANTHER" id="PTHR46987">
    <property type="entry name" value="NEUROHYPOPHYSIAL HORMONES, N-TERMINAL DOMAIN CONTAINING PROTEIN"/>
    <property type="match status" value="1"/>
</dbReference>
<dbReference type="EMBL" id="GG662724">
    <property type="protein sequence ID" value="EAR93475.2"/>
    <property type="molecule type" value="Genomic_DNA"/>
</dbReference>
<dbReference type="PANTHER" id="PTHR46987:SF7">
    <property type="entry name" value="TNFR-CYS DOMAIN-CONTAINING PROTEIN"/>
    <property type="match status" value="1"/>
</dbReference>
<keyword evidence="3" id="KW-1185">Reference proteome</keyword>
<gene>
    <name evidence="2" type="ORF">TTHERM_00424430</name>
</gene>
<dbReference type="KEGG" id="tet:TTHERM_00424430"/>
<feature type="domain" description="EGF-like" evidence="1">
    <location>
        <begin position="306"/>
        <end position="336"/>
    </location>
</feature>
<dbReference type="InterPro" id="IPR006212">
    <property type="entry name" value="Furin_repeat"/>
</dbReference>
<dbReference type="SUPFAM" id="SSF57184">
    <property type="entry name" value="Growth factor receptor domain"/>
    <property type="match status" value="5"/>
</dbReference>
<feature type="domain" description="EGF-like" evidence="1">
    <location>
        <begin position="232"/>
        <end position="262"/>
    </location>
</feature>
<feature type="domain" description="EGF-like" evidence="1">
    <location>
        <begin position="165"/>
        <end position="205"/>
    </location>
</feature>
<dbReference type="Proteomes" id="UP000009168">
    <property type="component" value="Unassembled WGS sequence"/>
</dbReference>
<feature type="domain" description="EGF-like" evidence="1">
    <location>
        <begin position="451"/>
        <end position="484"/>
    </location>
</feature>
<dbReference type="CDD" id="cd00064">
    <property type="entry name" value="FU"/>
    <property type="match status" value="3"/>
</dbReference>
<sequence>MEYNLYLIQDYLTKVETTNSIFKNVHSVNLNNHNHIDQLLVSDISFIVAYDFKQNAFKYFDVQTLSELQSTGVTLPFVDSQSFLQYKNIIFIGTSQYVLTYISSSNKVEISKSTHTSQNSYTLPNYHIILYAVSYSFTYQVFQGSDQYLVNIQQTLNVCNPGCLTCDSITACNICSQPLYLNNQFQCISTCPSQFVLDISNNNCVCRSNSTLQNQSCPCNTSYVDINGSCLPCPQYCNTCTSQKTCSICQTGYLLAADGTCVSTCPTNFIPNQTKTYCVCRLNSTLLNLQCPCNTGYFDVKGDCKQCPYNCDVCISQTACSQCSKNYYLTVQQTCAFPCPQTFKPDFISKKCVCDSNRTLQNNLCPCNSSYVDINGECQPCSSNCIKCTSQTSCAVCQQSYYLTIEMTCVAKCPLTFVVNANQTQCVCDINRTLTNNKCVCNSGFIEINNICKQCPQNCNTCSSQKICTVCQIGYYLTADGICTQSCPLTFIVDSTKTKCVCDINRTLTSNLCLCNETFIDVDGKCQPCPQNCKKCSSQTICQFCQDGFYQTINQTCVSQCPNSFIVDVQQKKYQTTNVLHAKMDALNVLAHLHRIVCNTLIVVNNLNMISYHKPAYNVYGIFKQENVQILVKINNFMIHKNNFANNVFIMMENAKVNVLMVFTLTILFNVNSVIHNVNHVMGLIIINALAVNYHLFYKMTVLVLSANQENSQINNKIFVKNAISAAQPALDRIQITVYLAYKIKFYQKIIKSA</sequence>
<feature type="domain" description="EGF-like" evidence="1">
    <location>
        <begin position="380"/>
        <end position="410"/>
    </location>
</feature>
<dbReference type="HOGENOM" id="CLU_353963_0_0_1"/>
<dbReference type="SMART" id="SM00181">
    <property type="entry name" value="EGF"/>
    <property type="match status" value="6"/>
</dbReference>
<dbReference type="AlphaFoldDB" id="Q23AL7"/>
<evidence type="ECO:0000259" key="1">
    <source>
        <dbReference type="SMART" id="SM00181"/>
    </source>
</evidence>
<dbReference type="InterPro" id="IPR000742">
    <property type="entry name" value="EGF"/>
</dbReference>
<dbReference type="SMART" id="SM00261">
    <property type="entry name" value="FU"/>
    <property type="match status" value="6"/>
</dbReference>
<dbReference type="Gene3D" id="2.10.220.10">
    <property type="entry name" value="Hormone Receptor, Insulin-like Growth Factor Receptor 1, Chain A, domain 2"/>
    <property type="match status" value="6"/>
</dbReference>
<accession>Q23AL7</accession>